<feature type="domain" description="UvrD-like helicase C-terminal" evidence="12">
    <location>
        <begin position="299"/>
        <end position="562"/>
    </location>
</feature>
<evidence type="ECO:0000256" key="2">
    <source>
        <dbReference type="ARBA" id="ARBA00022741"/>
    </source>
</evidence>
<evidence type="ECO:0000256" key="3">
    <source>
        <dbReference type="ARBA" id="ARBA00022801"/>
    </source>
</evidence>
<dbReference type="GO" id="GO:0005829">
    <property type="term" value="C:cytosol"/>
    <property type="evidence" value="ECO:0007669"/>
    <property type="project" value="TreeGrafter"/>
</dbReference>
<evidence type="ECO:0000256" key="5">
    <source>
        <dbReference type="ARBA" id="ARBA00022840"/>
    </source>
</evidence>
<dbReference type="EC" id="5.6.2.4" evidence="8"/>
<dbReference type="GO" id="GO:0005524">
    <property type="term" value="F:ATP binding"/>
    <property type="evidence" value="ECO:0007669"/>
    <property type="project" value="UniProtKB-UniRule"/>
</dbReference>
<dbReference type="GO" id="GO:0000725">
    <property type="term" value="P:recombinational repair"/>
    <property type="evidence" value="ECO:0007669"/>
    <property type="project" value="TreeGrafter"/>
</dbReference>
<dbReference type="PROSITE" id="PS51198">
    <property type="entry name" value="UVRD_HELICASE_ATP_BIND"/>
    <property type="match status" value="1"/>
</dbReference>
<dbReference type="Gene3D" id="1.10.10.160">
    <property type="match status" value="1"/>
</dbReference>
<dbReference type="Proteomes" id="UP000779900">
    <property type="component" value="Unassembled WGS sequence"/>
</dbReference>
<comment type="similarity">
    <text evidence="1">Belongs to the helicase family. UvrD subfamily.</text>
</comment>
<evidence type="ECO:0000313" key="13">
    <source>
        <dbReference type="EMBL" id="MBM3331960.1"/>
    </source>
</evidence>
<dbReference type="InterPro" id="IPR014016">
    <property type="entry name" value="UvrD-like_ATP-bd"/>
</dbReference>
<evidence type="ECO:0000259" key="11">
    <source>
        <dbReference type="PROSITE" id="PS51198"/>
    </source>
</evidence>
<dbReference type="InterPro" id="IPR014017">
    <property type="entry name" value="DNA_helicase_UvrD-like_C"/>
</dbReference>
<dbReference type="SUPFAM" id="SSF52540">
    <property type="entry name" value="P-loop containing nucleoside triphosphate hydrolases"/>
    <property type="match status" value="1"/>
</dbReference>
<dbReference type="GO" id="GO:0016787">
    <property type="term" value="F:hydrolase activity"/>
    <property type="evidence" value="ECO:0007669"/>
    <property type="project" value="UniProtKB-UniRule"/>
</dbReference>
<sequence length="676" mass="76932">MLYTSAVPELPDWLSGLNPQQLKAVTHGDGPLLIIAGAGTGKTNTLAHRVAWLIHQGVQPGRILLLTFTRRAAQEMLNRAQSVTKQTTAKVWGGTFHSMANRLLRTYGRVVGLQPDFTVMDESDSSDMLGLIRAQMGLSSKEKRFPRKATIRAIYSRVVNSREPLATVLKKEYPWCVEAEEGLRAIFNTYTKRKGARQVLDYDDLLLFWNHALEDASVADAMAGRFDHILVDEYQDTNIIQAEILQRLRQKNRNITVVGDDAQSIYSFRAATIKNILDFPDQFPGTTVVTLEQNYRSVQPILDVGNAVMKPAPHRYTKNLTAVRDGKQKPVLVTCRDEDEQVKVVCDQILEHLEQGIKLQQQAVLFRAGHHSDQLEIELARRNIPFHKYGGLKFLEAAHVKDLLALLRILENPRDDMSWFRVLEMLEGVGPRTVERFVADLEARTYDLAVLGQITMPAAAHDQYQALAQTLLALRKEELPVAVQVERLRRYYEPFVATLYDNPKPRLRDLEQLEAVAQRYKSRANFISDLTLDPPDTTADFAGPPFKDEDWLVLSTMHSAKGCEWKVVYVIHAADGMIPSDMATDDDDSVEEERRLFYVAVTRAKDWLYVVFPLRYYYKRYPMGDAHAYAQLTRFAPASVQKLMDARGGNSLEVHDGPMTDEEIRAKIAKYWDRRF</sequence>
<keyword evidence="4 10" id="KW-0347">Helicase</keyword>
<evidence type="ECO:0000256" key="4">
    <source>
        <dbReference type="ARBA" id="ARBA00022806"/>
    </source>
</evidence>
<dbReference type="GO" id="GO:0043138">
    <property type="term" value="F:3'-5' DNA helicase activity"/>
    <property type="evidence" value="ECO:0007669"/>
    <property type="project" value="UniProtKB-EC"/>
</dbReference>
<evidence type="ECO:0000256" key="8">
    <source>
        <dbReference type="ARBA" id="ARBA00034808"/>
    </source>
</evidence>
<keyword evidence="6" id="KW-0413">Isomerase</keyword>
<dbReference type="InterPro" id="IPR000212">
    <property type="entry name" value="DNA_helicase_UvrD/REP"/>
</dbReference>
<dbReference type="CDD" id="cd17932">
    <property type="entry name" value="DEXQc_UvrD"/>
    <property type="match status" value="1"/>
</dbReference>
<dbReference type="EMBL" id="VGIR01000052">
    <property type="protein sequence ID" value="MBM3331960.1"/>
    <property type="molecule type" value="Genomic_DNA"/>
</dbReference>
<dbReference type="InterPro" id="IPR027417">
    <property type="entry name" value="P-loop_NTPase"/>
</dbReference>
<dbReference type="Pfam" id="PF00580">
    <property type="entry name" value="UvrD-helicase"/>
    <property type="match status" value="1"/>
</dbReference>
<dbReference type="PANTHER" id="PTHR11070:SF3">
    <property type="entry name" value="DNA 3'-5' HELICASE"/>
    <property type="match status" value="1"/>
</dbReference>
<dbReference type="Pfam" id="PF13361">
    <property type="entry name" value="UvrD_C"/>
    <property type="match status" value="1"/>
</dbReference>
<evidence type="ECO:0000313" key="14">
    <source>
        <dbReference type="Proteomes" id="UP000779900"/>
    </source>
</evidence>
<organism evidence="13 14">
    <name type="scientific">candidate division WOR-3 bacterium</name>
    <dbReference type="NCBI Taxonomy" id="2052148"/>
    <lineage>
        <taxon>Bacteria</taxon>
        <taxon>Bacteria division WOR-3</taxon>
    </lineage>
</organism>
<comment type="catalytic activity">
    <reaction evidence="9">
        <text>ATP + H2O = ADP + phosphate + H(+)</text>
        <dbReference type="Rhea" id="RHEA:13065"/>
        <dbReference type="ChEBI" id="CHEBI:15377"/>
        <dbReference type="ChEBI" id="CHEBI:15378"/>
        <dbReference type="ChEBI" id="CHEBI:30616"/>
        <dbReference type="ChEBI" id="CHEBI:43474"/>
        <dbReference type="ChEBI" id="CHEBI:456216"/>
        <dbReference type="EC" id="5.6.2.4"/>
    </reaction>
</comment>
<name>A0A937XIZ8_UNCW3</name>
<feature type="binding site" evidence="10">
    <location>
        <begin position="36"/>
        <end position="43"/>
    </location>
    <ligand>
        <name>ATP</name>
        <dbReference type="ChEBI" id="CHEBI:30616"/>
    </ligand>
</feature>
<keyword evidence="2 10" id="KW-0547">Nucleotide-binding</keyword>
<dbReference type="Gene3D" id="3.40.50.300">
    <property type="entry name" value="P-loop containing nucleotide triphosphate hydrolases"/>
    <property type="match status" value="2"/>
</dbReference>
<dbReference type="AlphaFoldDB" id="A0A937XIZ8"/>
<evidence type="ECO:0000259" key="12">
    <source>
        <dbReference type="PROSITE" id="PS51217"/>
    </source>
</evidence>
<comment type="caution">
    <text evidence="13">The sequence shown here is derived from an EMBL/GenBank/DDBJ whole genome shotgun (WGS) entry which is preliminary data.</text>
</comment>
<dbReference type="Gene3D" id="1.10.486.10">
    <property type="entry name" value="PCRA, domain 4"/>
    <property type="match status" value="1"/>
</dbReference>
<evidence type="ECO:0000256" key="6">
    <source>
        <dbReference type="ARBA" id="ARBA00023235"/>
    </source>
</evidence>
<comment type="catalytic activity">
    <reaction evidence="7">
        <text>Couples ATP hydrolysis with the unwinding of duplex DNA by translocating in the 3'-5' direction.</text>
        <dbReference type="EC" id="5.6.2.4"/>
    </reaction>
</comment>
<dbReference type="GO" id="GO:0003677">
    <property type="term" value="F:DNA binding"/>
    <property type="evidence" value="ECO:0007669"/>
    <property type="project" value="InterPro"/>
</dbReference>
<evidence type="ECO:0000256" key="9">
    <source>
        <dbReference type="ARBA" id="ARBA00048988"/>
    </source>
</evidence>
<evidence type="ECO:0000256" key="7">
    <source>
        <dbReference type="ARBA" id="ARBA00034617"/>
    </source>
</evidence>
<evidence type="ECO:0000256" key="1">
    <source>
        <dbReference type="ARBA" id="ARBA00009922"/>
    </source>
</evidence>
<feature type="domain" description="UvrD-like helicase ATP-binding" evidence="11">
    <location>
        <begin position="15"/>
        <end position="298"/>
    </location>
</feature>
<keyword evidence="5 10" id="KW-0067">ATP-binding</keyword>
<dbReference type="PANTHER" id="PTHR11070">
    <property type="entry name" value="UVRD / RECB / PCRA DNA HELICASE FAMILY MEMBER"/>
    <property type="match status" value="1"/>
</dbReference>
<proteinExistence type="inferred from homology"/>
<evidence type="ECO:0000256" key="10">
    <source>
        <dbReference type="PROSITE-ProRule" id="PRU00560"/>
    </source>
</evidence>
<gene>
    <name evidence="13" type="ORF">FJY68_08950</name>
</gene>
<keyword evidence="3 10" id="KW-0378">Hydrolase</keyword>
<accession>A0A937XIZ8</accession>
<protein>
    <recommendedName>
        <fullName evidence="8">DNA 3'-5' helicase</fullName>
        <ecNumber evidence="8">5.6.2.4</ecNumber>
    </recommendedName>
</protein>
<dbReference type="InterPro" id="IPR013986">
    <property type="entry name" value="DExx_box_DNA_helicase_dom_sf"/>
</dbReference>
<dbReference type="PROSITE" id="PS51217">
    <property type="entry name" value="UVRD_HELICASE_CTER"/>
    <property type="match status" value="1"/>
</dbReference>
<reference evidence="13" key="1">
    <citation type="submission" date="2019-03" db="EMBL/GenBank/DDBJ databases">
        <title>Lake Tanganyika Metagenome-Assembled Genomes (MAGs).</title>
        <authorList>
            <person name="Tran P."/>
        </authorList>
    </citation>
    <scope>NUCLEOTIDE SEQUENCE</scope>
    <source>
        <strain evidence="13">K_DeepCast_150m_m2_040</strain>
    </source>
</reference>